<feature type="signal peptide" evidence="2">
    <location>
        <begin position="1"/>
        <end position="25"/>
    </location>
</feature>
<gene>
    <name evidence="3" type="ORF">MKK02DRAFT_45068</name>
</gene>
<evidence type="ECO:0000256" key="2">
    <source>
        <dbReference type="SAM" id="SignalP"/>
    </source>
</evidence>
<protein>
    <submittedName>
        <fullName evidence="3">Uncharacterized protein</fullName>
    </submittedName>
</protein>
<evidence type="ECO:0000256" key="1">
    <source>
        <dbReference type="SAM" id="MobiDB-lite"/>
    </source>
</evidence>
<feature type="chain" id="PRO_5041239978" evidence="2">
    <location>
        <begin position="26"/>
        <end position="137"/>
    </location>
</feature>
<comment type="caution">
    <text evidence="3">The sequence shown here is derived from an EMBL/GenBank/DDBJ whole genome shotgun (WGS) entry which is preliminary data.</text>
</comment>
<name>A0AA38LWA2_9TREE</name>
<keyword evidence="4" id="KW-1185">Reference proteome</keyword>
<organism evidence="3 4">
    <name type="scientific">Dioszegia hungarica</name>
    <dbReference type="NCBI Taxonomy" id="4972"/>
    <lineage>
        <taxon>Eukaryota</taxon>
        <taxon>Fungi</taxon>
        <taxon>Dikarya</taxon>
        <taxon>Basidiomycota</taxon>
        <taxon>Agaricomycotina</taxon>
        <taxon>Tremellomycetes</taxon>
        <taxon>Tremellales</taxon>
        <taxon>Bulleribasidiaceae</taxon>
        <taxon>Dioszegia</taxon>
    </lineage>
</organism>
<feature type="region of interest" description="Disordered" evidence="1">
    <location>
        <begin position="83"/>
        <end position="105"/>
    </location>
</feature>
<sequence length="137" mass="14375">MILRHPLLLLIAGLISSFLVLPILAHNPLPPPLPPNAPILDARATGDLICRPFGSCEPCPPDELDQPFCMPYGNRRLLHCRKPGQSTGGSGAGGGAGAGTGAGKDGAGEIPAWEACGKVVKKERQDFWEFVVSPSLN</sequence>
<evidence type="ECO:0000313" key="3">
    <source>
        <dbReference type="EMBL" id="KAI9636361.1"/>
    </source>
</evidence>
<keyword evidence="2" id="KW-0732">Signal</keyword>
<reference evidence="3" key="1">
    <citation type="journal article" date="2022" name="G3 (Bethesda)">
        <title>High quality genome of the basidiomycete yeast Dioszegia hungarica PDD-24b-2 isolated from cloud water.</title>
        <authorList>
            <person name="Jarrige D."/>
            <person name="Haridas S."/>
            <person name="Bleykasten-Grosshans C."/>
            <person name="Joly M."/>
            <person name="Nadalig T."/>
            <person name="Sancelme M."/>
            <person name="Vuilleumier S."/>
            <person name="Grigoriev I.V."/>
            <person name="Amato P."/>
            <person name="Bringel F."/>
        </authorList>
    </citation>
    <scope>NUCLEOTIDE SEQUENCE</scope>
    <source>
        <strain evidence="3">PDD-24b-2</strain>
    </source>
</reference>
<dbReference type="GeneID" id="77732427"/>
<dbReference type="RefSeq" id="XP_052946138.1">
    <property type="nucleotide sequence ID" value="XM_053093222.1"/>
</dbReference>
<accession>A0AA38LWA2</accession>
<proteinExistence type="predicted"/>
<evidence type="ECO:0000313" key="4">
    <source>
        <dbReference type="Proteomes" id="UP001164286"/>
    </source>
</evidence>
<dbReference type="AlphaFoldDB" id="A0AA38LWA2"/>
<dbReference type="EMBL" id="JAKWFO010000005">
    <property type="protein sequence ID" value="KAI9636361.1"/>
    <property type="molecule type" value="Genomic_DNA"/>
</dbReference>
<dbReference type="Proteomes" id="UP001164286">
    <property type="component" value="Unassembled WGS sequence"/>
</dbReference>
<feature type="compositionally biased region" description="Gly residues" evidence="1">
    <location>
        <begin position="86"/>
        <end position="105"/>
    </location>
</feature>